<name>D2VCI3_NAEGR</name>
<proteinExistence type="predicted"/>
<dbReference type="AlphaFoldDB" id="D2VCI3"/>
<protein>
    <submittedName>
        <fullName evidence="3">Rho family small GTPase</fullName>
    </submittedName>
</protein>
<dbReference type="SMART" id="SM00174">
    <property type="entry name" value="RHO"/>
    <property type="match status" value="1"/>
</dbReference>
<dbReference type="InterPro" id="IPR027417">
    <property type="entry name" value="P-loop_NTPase"/>
</dbReference>
<keyword evidence="4" id="KW-1185">Reference proteome</keyword>
<evidence type="ECO:0000313" key="3">
    <source>
        <dbReference type="EMBL" id="EFC45316.1"/>
    </source>
</evidence>
<dbReference type="RefSeq" id="XP_002678060.1">
    <property type="nucleotide sequence ID" value="XM_002678014.1"/>
</dbReference>
<feature type="non-terminal residue" evidence="3">
    <location>
        <position position="1"/>
    </location>
</feature>
<evidence type="ECO:0000256" key="2">
    <source>
        <dbReference type="ARBA" id="ARBA00023134"/>
    </source>
</evidence>
<dbReference type="InterPro" id="IPR001806">
    <property type="entry name" value="Small_GTPase"/>
</dbReference>
<dbReference type="GO" id="GO:0007264">
    <property type="term" value="P:small GTPase-mediated signal transduction"/>
    <property type="evidence" value="ECO:0007669"/>
    <property type="project" value="InterPro"/>
</dbReference>
<keyword evidence="2" id="KW-0342">GTP-binding</keyword>
<dbReference type="PRINTS" id="PR00449">
    <property type="entry name" value="RASTRNSFRMNG"/>
</dbReference>
<reference evidence="3 4" key="1">
    <citation type="journal article" date="2010" name="Cell">
        <title>The genome of Naegleria gruberi illuminates early eukaryotic versatility.</title>
        <authorList>
            <person name="Fritz-Laylin L.K."/>
            <person name="Prochnik S.E."/>
            <person name="Ginger M.L."/>
            <person name="Dacks J.B."/>
            <person name="Carpenter M.L."/>
            <person name="Field M.C."/>
            <person name="Kuo A."/>
            <person name="Paredez A."/>
            <person name="Chapman J."/>
            <person name="Pham J."/>
            <person name="Shu S."/>
            <person name="Neupane R."/>
            <person name="Cipriano M."/>
            <person name="Mancuso J."/>
            <person name="Tu H."/>
            <person name="Salamov A."/>
            <person name="Lindquist E."/>
            <person name="Shapiro H."/>
            <person name="Lucas S."/>
            <person name="Grigoriev I.V."/>
            <person name="Cande W.Z."/>
            <person name="Fulton C."/>
            <person name="Rokhsar D.S."/>
            <person name="Dawson S.C."/>
        </authorList>
    </citation>
    <scope>NUCLEOTIDE SEQUENCE [LARGE SCALE GENOMIC DNA]</scope>
    <source>
        <strain evidence="3 4">NEG-M</strain>
    </source>
</reference>
<dbReference type="Gene3D" id="3.40.50.300">
    <property type="entry name" value="P-loop containing nucleotide triphosphate hydrolases"/>
    <property type="match status" value="1"/>
</dbReference>
<dbReference type="NCBIfam" id="TIGR00231">
    <property type="entry name" value="small_GTP"/>
    <property type="match status" value="1"/>
</dbReference>
<dbReference type="STRING" id="5762.D2VCI3"/>
<dbReference type="EMBL" id="GG738863">
    <property type="protein sequence ID" value="EFC45316.1"/>
    <property type="molecule type" value="Genomic_DNA"/>
</dbReference>
<dbReference type="eggNOG" id="KOG0393">
    <property type="taxonomic scope" value="Eukaryota"/>
</dbReference>
<organism evidence="4">
    <name type="scientific">Naegleria gruberi</name>
    <name type="common">Amoeba</name>
    <dbReference type="NCBI Taxonomy" id="5762"/>
    <lineage>
        <taxon>Eukaryota</taxon>
        <taxon>Discoba</taxon>
        <taxon>Heterolobosea</taxon>
        <taxon>Tetramitia</taxon>
        <taxon>Eutetramitia</taxon>
        <taxon>Vahlkampfiidae</taxon>
        <taxon>Naegleria</taxon>
    </lineage>
</organism>
<dbReference type="InParanoid" id="D2VCI3"/>
<sequence length="182" mass="21131">GDQAVGKTSIYMRMQNYEMPTEYTPTVFDNFSDTYKYIDRNTINLHYWDTAIHEGKFRIFRIFPGVELFLLSFSCGSDSSMESLISKWFPECIKYCPNIILVCTKTDLRNEKTFCKRLTEKFQRKPIGFEQGELLARKMGCITYLETSSFNNEGIKDLTEIIAKSIVIASNSTLKQKKCMLQ</sequence>
<keyword evidence="1" id="KW-0547">Nucleotide-binding</keyword>
<evidence type="ECO:0000256" key="1">
    <source>
        <dbReference type="ARBA" id="ARBA00022741"/>
    </source>
</evidence>
<dbReference type="SMART" id="SM00175">
    <property type="entry name" value="RAB"/>
    <property type="match status" value="1"/>
</dbReference>
<accession>D2VCI3</accession>
<dbReference type="SUPFAM" id="SSF52540">
    <property type="entry name" value="P-loop containing nucleoside triphosphate hydrolases"/>
    <property type="match status" value="1"/>
</dbReference>
<dbReference type="PROSITE" id="PS51420">
    <property type="entry name" value="RHO"/>
    <property type="match status" value="1"/>
</dbReference>
<dbReference type="GO" id="GO:0003924">
    <property type="term" value="F:GTPase activity"/>
    <property type="evidence" value="ECO:0007669"/>
    <property type="project" value="InterPro"/>
</dbReference>
<dbReference type="Proteomes" id="UP000006671">
    <property type="component" value="Unassembled WGS sequence"/>
</dbReference>
<dbReference type="InterPro" id="IPR003578">
    <property type="entry name" value="Small_GTPase_Rho"/>
</dbReference>
<dbReference type="VEuPathDB" id="AmoebaDB:NAEGRDRAFT_33017"/>
<dbReference type="CDD" id="cd00157">
    <property type="entry name" value="Rho"/>
    <property type="match status" value="1"/>
</dbReference>
<dbReference type="Pfam" id="PF00071">
    <property type="entry name" value="Ras"/>
    <property type="match status" value="1"/>
</dbReference>
<evidence type="ECO:0000313" key="4">
    <source>
        <dbReference type="Proteomes" id="UP000006671"/>
    </source>
</evidence>
<dbReference type="PROSITE" id="PS51419">
    <property type="entry name" value="RAB"/>
    <property type="match status" value="1"/>
</dbReference>
<dbReference type="InterPro" id="IPR005225">
    <property type="entry name" value="Small_GTP-bd"/>
</dbReference>
<dbReference type="GeneID" id="8850428"/>
<dbReference type="GO" id="GO:0005525">
    <property type="term" value="F:GTP binding"/>
    <property type="evidence" value="ECO:0007669"/>
    <property type="project" value="UniProtKB-KW"/>
</dbReference>
<dbReference type="SMART" id="SM00173">
    <property type="entry name" value="RAS"/>
    <property type="match status" value="1"/>
</dbReference>
<dbReference type="PANTHER" id="PTHR24072">
    <property type="entry name" value="RHO FAMILY GTPASE"/>
    <property type="match status" value="1"/>
</dbReference>
<dbReference type="KEGG" id="ngr:NAEGRDRAFT_33017"/>
<gene>
    <name evidence="3" type="ORF">NAEGRDRAFT_33017</name>
</gene>